<name>A0A3E0U4U2_9GAMM</name>
<dbReference type="AlphaFoldDB" id="A0A3E0U4U2"/>
<dbReference type="EMBL" id="QUOT01000001">
    <property type="protein sequence ID" value="REL31956.1"/>
    <property type="molecule type" value="Genomic_DNA"/>
</dbReference>
<dbReference type="Proteomes" id="UP000256899">
    <property type="component" value="Unassembled WGS sequence"/>
</dbReference>
<dbReference type="GO" id="GO:0006313">
    <property type="term" value="P:DNA transposition"/>
    <property type="evidence" value="ECO:0007669"/>
    <property type="project" value="InterPro"/>
</dbReference>
<evidence type="ECO:0000313" key="9">
    <source>
        <dbReference type="EMBL" id="REL32464.1"/>
    </source>
</evidence>
<dbReference type="PANTHER" id="PTHR46889:SF4">
    <property type="entry name" value="TRANSPOSASE INSO FOR INSERTION SEQUENCE ELEMENT IS911B-RELATED"/>
    <property type="match status" value="1"/>
</dbReference>
<dbReference type="Pfam" id="PF00665">
    <property type="entry name" value="rve"/>
    <property type="match status" value="1"/>
</dbReference>
<dbReference type="InterPro" id="IPR050900">
    <property type="entry name" value="Transposase_IS3/IS150/IS904"/>
</dbReference>
<feature type="domain" description="Integrase catalytic" evidence="3">
    <location>
        <begin position="219"/>
        <end position="382"/>
    </location>
</feature>
<feature type="coiled-coil region" evidence="2">
    <location>
        <begin position="63"/>
        <end position="90"/>
    </location>
</feature>
<dbReference type="EMBL" id="QUOT01000001">
    <property type="protein sequence ID" value="REL31320.1"/>
    <property type="molecule type" value="Genomic_DNA"/>
</dbReference>
<dbReference type="EMBL" id="QUOT01000001">
    <property type="protein sequence ID" value="REL32143.1"/>
    <property type="molecule type" value="Genomic_DNA"/>
</dbReference>
<evidence type="ECO:0000313" key="5">
    <source>
        <dbReference type="EMBL" id="REL31750.1"/>
    </source>
</evidence>
<evidence type="ECO:0000313" key="4">
    <source>
        <dbReference type="EMBL" id="REL31320.1"/>
    </source>
</evidence>
<dbReference type="SUPFAM" id="SSF53098">
    <property type="entry name" value="Ribonuclease H-like"/>
    <property type="match status" value="1"/>
</dbReference>
<dbReference type="EMBL" id="QUOT01000001">
    <property type="protein sequence ID" value="REL31750.1"/>
    <property type="molecule type" value="Genomic_DNA"/>
</dbReference>
<dbReference type="InterPro" id="IPR002514">
    <property type="entry name" value="Transposase_8"/>
</dbReference>
<evidence type="ECO:0000256" key="2">
    <source>
        <dbReference type="SAM" id="Coils"/>
    </source>
</evidence>
<dbReference type="GO" id="GO:0003677">
    <property type="term" value="F:DNA binding"/>
    <property type="evidence" value="ECO:0007669"/>
    <property type="project" value="InterPro"/>
</dbReference>
<dbReference type="Gene3D" id="1.10.10.60">
    <property type="entry name" value="Homeodomain-like"/>
    <property type="match status" value="1"/>
</dbReference>
<dbReference type="EMBL" id="QUOT01000001">
    <property type="protein sequence ID" value="REL32464.1"/>
    <property type="molecule type" value="Genomic_DNA"/>
</dbReference>
<dbReference type="NCBIfam" id="NF033516">
    <property type="entry name" value="transpos_IS3"/>
    <property type="match status" value="1"/>
</dbReference>
<gene>
    <name evidence="4" type="ORF">DXX94_11695</name>
    <name evidence="5" type="ORF">DXX94_14075</name>
    <name evidence="6" type="ORF">DXX94_15225</name>
    <name evidence="7" type="ORF">DXX94_16245</name>
    <name evidence="8" type="ORF">DXX94_16700</name>
    <name evidence="9" type="ORF">DXX94_18050</name>
    <name evidence="10" type="ORF">DXX94_18520</name>
</gene>
<dbReference type="Pfam" id="PF13333">
    <property type="entry name" value="rve_2"/>
    <property type="match status" value="1"/>
</dbReference>
<dbReference type="InterPro" id="IPR036397">
    <property type="entry name" value="RNaseH_sf"/>
</dbReference>
<protein>
    <submittedName>
        <fullName evidence="6">IS3 family transposase</fullName>
    </submittedName>
</protein>
<reference evidence="6" key="2">
    <citation type="submission" date="2018-08" db="EMBL/GenBank/DDBJ databases">
        <authorList>
            <person name="Ferrada E.E."/>
            <person name="Latorre B.A."/>
        </authorList>
    </citation>
    <scope>NUCLEOTIDE SEQUENCE</scope>
    <source>
        <strain evidence="6">H3</strain>
    </source>
</reference>
<dbReference type="Gene3D" id="3.30.420.10">
    <property type="entry name" value="Ribonuclease H-like superfamily/Ribonuclease H"/>
    <property type="match status" value="1"/>
</dbReference>
<evidence type="ECO:0000313" key="10">
    <source>
        <dbReference type="EMBL" id="REL32544.1"/>
    </source>
</evidence>
<proteinExistence type="inferred from homology"/>
<organism evidence="6 11">
    <name type="scientific">Thalassotalea euphylliae</name>
    <dbReference type="NCBI Taxonomy" id="1655234"/>
    <lineage>
        <taxon>Bacteria</taxon>
        <taxon>Pseudomonadati</taxon>
        <taxon>Pseudomonadota</taxon>
        <taxon>Gammaproteobacteria</taxon>
        <taxon>Alteromonadales</taxon>
        <taxon>Colwelliaceae</taxon>
        <taxon>Thalassotalea</taxon>
    </lineage>
</organism>
<comment type="caution">
    <text evidence="6">The sequence shown here is derived from an EMBL/GenBank/DDBJ whole genome shotgun (WGS) entry which is preliminary data.</text>
</comment>
<dbReference type="EMBL" id="QUOT01000001">
    <property type="protein sequence ID" value="REL32223.1"/>
    <property type="molecule type" value="Genomic_DNA"/>
</dbReference>
<dbReference type="InterPro" id="IPR048020">
    <property type="entry name" value="Transpos_IS3"/>
</dbReference>
<reference evidence="11" key="1">
    <citation type="submission" date="2018-08" db="EMBL/GenBank/DDBJ databases">
        <title>Thalassotalea euphylliae genome.</title>
        <authorList>
            <person name="Summers S."/>
            <person name="Rice S.A."/>
            <person name="Freckelton M.L."/>
            <person name="Nedved B.T."/>
            <person name="Hadfield M.G."/>
        </authorList>
    </citation>
    <scope>NUCLEOTIDE SEQUENCE [LARGE SCALE GENOMIC DNA]</scope>
    <source>
        <strain evidence="11">H3</strain>
    </source>
</reference>
<evidence type="ECO:0000313" key="8">
    <source>
        <dbReference type="EMBL" id="REL32223.1"/>
    </source>
</evidence>
<dbReference type="InterPro" id="IPR001584">
    <property type="entry name" value="Integrase_cat-core"/>
</dbReference>
<keyword evidence="2" id="KW-0175">Coiled coil</keyword>
<evidence type="ECO:0000256" key="1">
    <source>
        <dbReference type="ARBA" id="ARBA00009964"/>
    </source>
</evidence>
<dbReference type="PANTHER" id="PTHR46889">
    <property type="entry name" value="TRANSPOSASE INSF FOR INSERTION SEQUENCE IS3B-RELATED"/>
    <property type="match status" value="1"/>
</dbReference>
<dbReference type="Pfam" id="PF01527">
    <property type="entry name" value="HTH_Tnp_1"/>
    <property type="match status" value="1"/>
</dbReference>
<evidence type="ECO:0000259" key="3">
    <source>
        <dbReference type="PROSITE" id="PS50994"/>
    </source>
</evidence>
<dbReference type="InterPro" id="IPR009057">
    <property type="entry name" value="Homeodomain-like_sf"/>
</dbReference>
<dbReference type="RefSeq" id="WP_116016061.1">
    <property type="nucleotide sequence ID" value="NZ_QUOT01000001.1"/>
</dbReference>
<accession>A0A3E0U4U2</accession>
<comment type="similarity">
    <text evidence="1">Belongs to the transposase 8 family.</text>
</comment>
<evidence type="ECO:0000313" key="7">
    <source>
        <dbReference type="EMBL" id="REL32143.1"/>
    </source>
</evidence>
<dbReference type="SUPFAM" id="SSF46689">
    <property type="entry name" value="Homeodomain-like"/>
    <property type="match status" value="1"/>
</dbReference>
<dbReference type="GO" id="GO:0015074">
    <property type="term" value="P:DNA integration"/>
    <property type="evidence" value="ECO:0007669"/>
    <property type="project" value="InterPro"/>
</dbReference>
<evidence type="ECO:0000313" key="6">
    <source>
        <dbReference type="EMBL" id="REL31956.1"/>
    </source>
</evidence>
<dbReference type="EMBL" id="QUOT01000001">
    <property type="protein sequence ID" value="REL32544.1"/>
    <property type="molecule type" value="Genomic_DNA"/>
</dbReference>
<keyword evidence="11" id="KW-1185">Reference proteome</keyword>
<evidence type="ECO:0000313" key="11">
    <source>
        <dbReference type="Proteomes" id="UP000256899"/>
    </source>
</evidence>
<dbReference type="PROSITE" id="PS50994">
    <property type="entry name" value="INTEGRASE"/>
    <property type="match status" value="1"/>
</dbReference>
<dbReference type="InterPro" id="IPR012337">
    <property type="entry name" value="RNaseH-like_sf"/>
</dbReference>
<sequence>MTRTGKRNFTPEFRLEAAQLVVDQGYSVREAAEAMSVGKSTMDKWVRQLRNERKGITSKASPMTPEQCKIKELEKKIKRIELEKEILKKGYRSLDVGLDEQFKLIKRLKESYAEFTICQTFNVHRSSFKYWNKRSKKPNSKQLKEIAVVKQIHRESNGAAGSRTISTIAIDRGYDISRFRATGYMKRLGLVSCQLPKHRYRKVNQEHVAIPNHLNQQFDVVKPNQVWCGDVTYIWVGNRWAYLAVVIDLFARKPIGWAMSLSPDTALTSKALMMAYEMRGKPKGVMFHSDQGTHYTSRSYRQLLWRCQIKQSMSRRGNCWDNSPMERFFRSLKTEWIPTTGYRSFTEARAEITHYIVGYYSSVRPHHYNAGLTPNESEKRYWLEYKTVANLS</sequence>
<dbReference type="GO" id="GO:0004803">
    <property type="term" value="F:transposase activity"/>
    <property type="evidence" value="ECO:0007669"/>
    <property type="project" value="InterPro"/>
</dbReference>